<evidence type="ECO:0008006" key="4">
    <source>
        <dbReference type="Google" id="ProtNLM"/>
    </source>
</evidence>
<keyword evidence="3" id="KW-1185">Reference proteome</keyword>
<evidence type="ECO:0000256" key="1">
    <source>
        <dbReference type="SAM" id="MobiDB-lite"/>
    </source>
</evidence>
<name>A0A1Q9C250_SYMMI</name>
<dbReference type="OrthoDB" id="10561800at2759"/>
<feature type="compositionally biased region" description="Polar residues" evidence="1">
    <location>
        <begin position="1003"/>
        <end position="1028"/>
    </location>
</feature>
<sequence length="1355" mass="152618">MFSLSYAGCTTNATWFPLMDLTEGRLRQSCPHKRAHHAQAAVCALEAIVDKLDDASADCLQAEYRFLQDAVERPLRRNGIAWIVFTGGQCGPSKQLTLQCLCRLVFRTLSANMASLHMAQTLAKIVHDRALPLWYHPTFVALLPLVPRGDMGRLQDWYANYEFQARAQHALLFGLHDADAGNAADEQQQPGGGGDSVSRHRGRSAPYRGAVVFKQANGGGDTLEYHFRISEGRMFNVSWTSSLTSVQALPSARRNISRLLDAWQAAVRYLRTARELNKQMRRAKKRQAEDIIAQAQAADRRGLTHVYKIMHRTGCGLAPLLWTAFTLLAMERLETFLATDQLTVFADDYHISWDIESELQFHNCCVQVGRIVDELTALGMQISVDTTVVLLHLGGHAVKKAMHRRVLRNKTDTWLETSTRAGPIRIPVRKEHKYFGAVIGYGRFEGAAVKPRCRSMGEDPELMTARVELAQFEGHFEPSTAPQADTIAYLQMDLGFMLFLKTSMKPRPRPGATRSTDPDSLTNMTTTLVHCMMNALHDRVAALEEQLEDIRRLESLGITEGGCLLYMRWNQERKCHEKTQQEHLTLAQAKEHVALIPKHLVYPRAVLRFHALRKLTKQMSSEVVPFCLEIHNRCLESQHTYSAFERLAFNSVMHLIGGSLRPCKLGRGPLEKAIEDHIMEASSAALACRRSQMLDPCGHYRNRRQPSLAQALAFAAAEGPPPLLFLQVLRDTFGRLRTVLEKDIPHNTLGALVFQEFKKHMTTDILARLQKLNVRHEFQQRAHTQGYVEEDKQPSERASLTDGPDAPCPHHPLRELCGDATDHDRLELFRAAGSSVTCSDRLFDQYDFGLAGRLYFFEFCKLQDWLPIPGCSRPKSRDEDDQNHRFLLPPLQYQELIPQKLLHTHIGTSLQEAHWTFTSEFTRPPLQYPELIPQKTDRPTFDNMSSQEAPPVPESPLLSIATLMEGSRDSREMDAAEKDKRAEASVHPSEGLTPNGRKGRRQQGCSQGDSVRRAGQTQPEVPKSQTRMGHSFQKRRESALVTQDSELDNKKERGLHEFDEGAGSASAQTGGHRCLPPDGCGFMVFLKTSMKANEGKFLYLRWNQEERKHEKSRQVVLRFQALLRLSASMTADIVPFTLEIHNRCQEELCATYKVGGQKAVNLVEACATVHLWGTSEWRRAALNWPAQEPRKQEHTSPNLASRPRRPYLASTAVHGQAQPLRACRRPGQRAQVDITVLPEPAAPASSYTATCLCANQHPFRTLQLAEGAGKLQQARRIAPEWAQYDDELQSILDKLDLCSEVCACGGLRFLCRIDLCEHPEPRKHGDNGNFDTEKAPQPNLEAEELCWEADGTVLI</sequence>
<reference evidence="2 3" key="1">
    <citation type="submission" date="2016-02" db="EMBL/GenBank/DDBJ databases">
        <title>Genome analysis of coral dinoflagellate symbionts highlights evolutionary adaptations to a symbiotic lifestyle.</title>
        <authorList>
            <person name="Aranda M."/>
            <person name="Li Y."/>
            <person name="Liew Y.J."/>
            <person name="Baumgarten S."/>
            <person name="Simakov O."/>
            <person name="Wilson M."/>
            <person name="Piel J."/>
            <person name="Ashoor H."/>
            <person name="Bougouffa S."/>
            <person name="Bajic V.B."/>
            <person name="Ryu T."/>
            <person name="Ravasi T."/>
            <person name="Bayer T."/>
            <person name="Micklem G."/>
            <person name="Kim H."/>
            <person name="Bhak J."/>
            <person name="Lajeunesse T.C."/>
            <person name="Voolstra C.R."/>
        </authorList>
    </citation>
    <scope>NUCLEOTIDE SEQUENCE [LARGE SCALE GENOMIC DNA]</scope>
    <source>
        <strain evidence="2 3">CCMP2467</strain>
    </source>
</reference>
<evidence type="ECO:0000313" key="3">
    <source>
        <dbReference type="Proteomes" id="UP000186817"/>
    </source>
</evidence>
<feature type="region of interest" description="Disordered" evidence="1">
    <location>
        <begin position="783"/>
        <end position="806"/>
    </location>
</feature>
<comment type="caution">
    <text evidence="2">The sequence shown here is derived from an EMBL/GenBank/DDBJ whole genome shotgun (WGS) entry which is preliminary data.</text>
</comment>
<feature type="region of interest" description="Disordered" evidence="1">
    <location>
        <begin position="926"/>
        <end position="1052"/>
    </location>
</feature>
<accession>A0A1Q9C250</accession>
<organism evidence="2 3">
    <name type="scientific">Symbiodinium microadriaticum</name>
    <name type="common">Dinoflagellate</name>
    <name type="synonym">Zooxanthella microadriatica</name>
    <dbReference type="NCBI Taxonomy" id="2951"/>
    <lineage>
        <taxon>Eukaryota</taxon>
        <taxon>Sar</taxon>
        <taxon>Alveolata</taxon>
        <taxon>Dinophyceae</taxon>
        <taxon>Suessiales</taxon>
        <taxon>Symbiodiniaceae</taxon>
        <taxon>Symbiodinium</taxon>
    </lineage>
</organism>
<protein>
    <recommendedName>
        <fullName evidence="4">Reverse transcriptase domain-containing protein</fullName>
    </recommendedName>
</protein>
<dbReference type="Proteomes" id="UP000186817">
    <property type="component" value="Unassembled WGS sequence"/>
</dbReference>
<gene>
    <name evidence="2" type="ORF">AK812_SmicGene42993</name>
</gene>
<feature type="compositionally biased region" description="Basic and acidic residues" evidence="1">
    <location>
        <begin position="966"/>
        <end position="984"/>
    </location>
</feature>
<feature type="region of interest" description="Disordered" evidence="1">
    <location>
        <begin position="182"/>
        <end position="202"/>
    </location>
</feature>
<evidence type="ECO:0000313" key="2">
    <source>
        <dbReference type="EMBL" id="OLP77004.1"/>
    </source>
</evidence>
<dbReference type="EMBL" id="LSRX01001869">
    <property type="protein sequence ID" value="OLP77004.1"/>
    <property type="molecule type" value="Genomic_DNA"/>
</dbReference>
<proteinExistence type="predicted"/>